<evidence type="ECO:0000313" key="1">
    <source>
        <dbReference type="EMBL" id="SHJ23787.1"/>
    </source>
</evidence>
<sequence>MAFEDNIFINCPFDKEYKPILKIIVFSSIYLGYKPLLSETINSADSRVEGIQDLISQAKYSIHDLSRMESTKKNELARFNMPFELGIDIGCKRFGNADMNEKCLLILDKIKYRYQKSISDLSGNDIEIHNDDPETALRKLRNWIFKIKGTKIDSANKIWRLYNEFNGDFFEIAKSDELSDADIADMPWDELCLYISEWKKGRDNFE</sequence>
<name>A0A1M6HNK6_9FLAO</name>
<dbReference type="EMBL" id="FQYY01000016">
    <property type="protein sequence ID" value="SHJ23787.1"/>
    <property type="molecule type" value="Genomic_DNA"/>
</dbReference>
<dbReference type="Proteomes" id="UP000184225">
    <property type="component" value="Unassembled WGS sequence"/>
</dbReference>
<dbReference type="AlphaFoldDB" id="A0A1M6HNK6"/>
<accession>A0A1M6HNK6</accession>
<proteinExistence type="predicted"/>
<evidence type="ECO:0000313" key="2">
    <source>
        <dbReference type="Proteomes" id="UP000184225"/>
    </source>
</evidence>
<organism evidence="1 2">
    <name type="scientific">Mesonia phycicola</name>
    <dbReference type="NCBI Taxonomy" id="579105"/>
    <lineage>
        <taxon>Bacteria</taxon>
        <taxon>Pseudomonadati</taxon>
        <taxon>Bacteroidota</taxon>
        <taxon>Flavobacteriia</taxon>
        <taxon>Flavobacteriales</taxon>
        <taxon>Flavobacteriaceae</taxon>
        <taxon>Mesonia</taxon>
    </lineage>
</organism>
<dbReference type="RefSeq" id="WP_073153695.1">
    <property type="nucleotide sequence ID" value="NZ_FQYY01000016.1"/>
</dbReference>
<dbReference type="STRING" id="579105.SAMN04488096_1162"/>
<reference evidence="1 2" key="1">
    <citation type="submission" date="2016-11" db="EMBL/GenBank/DDBJ databases">
        <authorList>
            <person name="Jaros S."/>
            <person name="Januszkiewicz K."/>
            <person name="Wedrychowicz H."/>
        </authorList>
    </citation>
    <scope>NUCLEOTIDE SEQUENCE [LARGE SCALE GENOMIC DNA]</scope>
    <source>
        <strain evidence="1 2">DSM 21425</strain>
    </source>
</reference>
<keyword evidence="2" id="KW-1185">Reference proteome</keyword>
<gene>
    <name evidence="1" type="ORF">SAMN04488096_1162</name>
</gene>
<protein>
    <submittedName>
        <fullName evidence="1">Uncharacterized protein</fullName>
    </submittedName>
</protein>
<dbReference type="OrthoDB" id="7596615at2"/>